<keyword evidence="1" id="KW-0732">Signal</keyword>
<dbReference type="Proteomes" id="UP000606870">
    <property type="component" value="Unassembled WGS sequence"/>
</dbReference>
<evidence type="ECO:0000256" key="1">
    <source>
        <dbReference type="SAM" id="SignalP"/>
    </source>
</evidence>
<organism evidence="3 4">
    <name type="scientific">Megasphaera hominis</name>
    <dbReference type="NCBI Taxonomy" id="159836"/>
    <lineage>
        <taxon>Bacteria</taxon>
        <taxon>Bacillati</taxon>
        <taxon>Bacillota</taxon>
        <taxon>Negativicutes</taxon>
        <taxon>Veillonellales</taxon>
        <taxon>Veillonellaceae</taxon>
        <taxon>Megasphaera</taxon>
    </lineage>
</organism>
<feature type="domain" description="Lipoyl-binding" evidence="2">
    <location>
        <begin position="33"/>
        <end position="91"/>
    </location>
</feature>
<gene>
    <name evidence="3" type="ORF">H8J70_01285</name>
</gene>
<dbReference type="InterPro" id="IPR000089">
    <property type="entry name" value="Biotin_lipoyl"/>
</dbReference>
<keyword evidence="4" id="KW-1185">Reference proteome</keyword>
<dbReference type="InterPro" id="IPR011053">
    <property type="entry name" value="Single_hybrid_motif"/>
</dbReference>
<feature type="signal peptide" evidence="1">
    <location>
        <begin position="1"/>
        <end position="22"/>
    </location>
</feature>
<dbReference type="Gene3D" id="2.40.50.100">
    <property type="match status" value="1"/>
</dbReference>
<name>A0ABR6VGR7_9FIRM</name>
<dbReference type="RefSeq" id="WP_186501968.1">
    <property type="nucleotide sequence ID" value="NZ_JACOGK010000002.1"/>
</dbReference>
<comment type="caution">
    <text evidence="3">The sequence shown here is derived from an EMBL/GenBank/DDBJ whole genome shotgun (WGS) entry which is preliminary data.</text>
</comment>
<accession>A0ABR6VGR7</accession>
<evidence type="ECO:0000313" key="4">
    <source>
        <dbReference type="Proteomes" id="UP000606870"/>
    </source>
</evidence>
<dbReference type="SUPFAM" id="SSF51230">
    <property type="entry name" value="Single hybrid motif"/>
    <property type="match status" value="1"/>
</dbReference>
<feature type="chain" id="PRO_5047169694" description="Lipoyl-binding domain-containing protein" evidence="1">
    <location>
        <begin position="23"/>
        <end position="95"/>
    </location>
</feature>
<protein>
    <recommendedName>
        <fullName evidence="2">Lipoyl-binding domain-containing protein</fullName>
    </recommendedName>
</protein>
<sequence length="95" mass="9430">MKRKVLTLAAMVAALAVSSVMAADVSYTSVLSGKVDSVVPVGTTVAEGDVLLTVESLAGPMPAARANSSGTVKSVTIQPGSAVTQGTVVVVVETK</sequence>
<evidence type="ECO:0000313" key="3">
    <source>
        <dbReference type="EMBL" id="MBC3535897.1"/>
    </source>
</evidence>
<reference evidence="3 4" key="1">
    <citation type="submission" date="2020-08" db="EMBL/GenBank/DDBJ databases">
        <authorList>
            <person name="Liu C."/>
            <person name="Sun Q."/>
        </authorList>
    </citation>
    <scope>NUCLEOTIDE SEQUENCE [LARGE SCALE GENOMIC DNA]</scope>
    <source>
        <strain evidence="3 4">NSJ-59</strain>
    </source>
</reference>
<dbReference type="Pfam" id="PF00364">
    <property type="entry name" value="Biotin_lipoyl"/>
    <property type="match status" value="1"/>
</dbReference>
<evidence type="ECO:0000259" key="2">
    <source>
        <dbReference type="Pfam" id="PF00364"/>
    </source>
</evidence>
<proteinExistence type="predicted"/>
<dbReference type="EMBL" id="JACOGK010000002">
    <property type="protein sequence ID" value="MBC3535897.1"/>
    <property type="molecule type" value="Genomic_DNA"/>
</dbReference>